<comment type="caution">
    <text evidence="3">The sequence shown here is derived from an EMBL/GenBank/DDBJ whole genome shotgun (WGS) entry which is preliminary data.</text>
</comment>
<accession>A0ABV9JV13</accession>
<evidence type="ECO:0000313" key="3">
    <source>
        <dbReference type="EMBL" id="MFC4661448.1"/>
    </source>
</evidence>
<evidence type="ECO:0000313" key="4">
    <source>
        <dbReference type="Proteomes" id="UP001595988"/>
    </source>
</evidence>
<evidence type="ECO:0008006" key="5">
    <source>
        <dbReference type="Google" id="ProtNLM"/>
    </source>
</evidence>
<feature type="region of interest" description="Disordered" evidence="1">
    <location>
        <begin position="23"/>
        <end position="52"/>
    </location>
</feature>
<protein>
    <recommendedName>
        <fullName evidence="5">Y_Y_Y domain-containing protein</fullName>
    </recommendedName>
</protein>
<feature type="chain" id="PRO_5046949863" description="Y_Y_Y domain-containing protein" evidence="2">
    <location>
        <begin position="18"/>
        <end position="138"/>
    </location>
</feature>
<gene>
    <name evidence="3" type="ORF">ACFO3P_04305</name>
</gene>
<proteinExistence type="predicted"/>
<name>A0ABV9JV13_9BACI</name>
<organism evidence="3 4">
    <name type="scientific">Oceanobacillus aidingensis</name>
    <dbReference type="NCBI Taxonomy" id="645964"/>
    <lineage>
        <taxon>Bacteria</taxon>
        <taxon>Bacillati</taxon>
        <taxon>Bacillota</taxon>
        <taxon>Bacilli</taxon>
        <taxon>Bacillales</taxon>
        <taxon>Bacillaceae</taxon>
        <taxon>Oceanobacillus</taxon>
    </lineage>
</organism>
<feature type="signal peptide" evidence="2">
    <location>
        <begin position="1"/>
        <end position="17"/>
    </location>
</feature>
<keyword evidence="4" id="KW-1185">Reference proteome</keyword>
<dbReference type="RefSeq" id="WP_379542209.1">
    <property type="nucleotide sequence ID" value="NZ_JBHSFT010000004.1"/>
</dbReference>
<dbReference type="PROSITE" id="PS51257">
    <property type="entry name" value="PROKAR_LIPOPROTEIN"/>
    <property type="match status" value="1"/>
</dbReference>
<dbReference type="Proteomes" id="UP001595988">
    <property type="component" value="Unassembled WGS sequence"/>
</dbReference>
<dbReference type="EMBL" id="JBHSFT010000004">
    <property type="protein sequence ID" value="MFC4661448.1"/>
    <property type="molecule type" value="Genomic_DNA"/>
</dbReference>
<evidence type="ECO:0000256" key="1">
    <source>
        <dbReference type="SAM" id="MobiDB-lite"/>
    </source>
</evidence>
<feature type="compositionally biased region" description="Basic and acidic residues" evidence="1">
    <location>
        <begin position="32"/>
        <end position="46"/>
    </location>
</feature>
<keyword evidence="2" id="KW-0732">Signal</keyword>
<evidence type="ECO:0000256" key="2">
    <source>
        <dbReference type="SAM" id="SignalP"/>
    </source>
</evidence>
<reference evidence="4" key="1">
    <citation type="journal article" date="2019" name="Int. J. Syst. Evol. Microbiol.">
        <title>The Global Catalogue of Microorganisms (GCM) 10K type strain sequencing project: providing services to taxonomists for standard genome sequencing and annotation.</title>
        <authorList>
            <consortium name="The Broad Institute Genomics Platform"/>
            <consortium name="The Broad Institute Genome Sequencing Center for Infectious Disease"/>
            <person name="Wu L."/>
            <person name="Ma J."/>
        </authorList>
    </citation>
    <scope>NUCLEOTIDE SEQUENCE [LARGE SCALE GENOMIC DNA]</scope>
    <source>
        <strain evidence="4">CCUG 37257</strain>
    </source>
</reference>
<sequence>MKNNLFILIFVSILVLAAGCSSTNTSESQSEPEQKTDTNSETRSETGNDNIEPQIANLMIEKVDDSSFYVVTTAEGNEINYAYYVFKDGEVLEKFPYKKDAHFSYSPTESGTYKVRSFIRDQDENIVHDDTDEIEFNF</sequence>